<evidence type="ECO:0000313" key="2">
    <source>
        <dbReference type="EMBL" id="GJD97885.1"/>
    </source>
</evidence>
<comment type="caution">
    <text evidence="2">The sequence shown here is derived from an EMBL/GenBank/DDBJ whole genome shotgun (WGS) entry which is preliminary data.</text>
</comment>
<dbReference type="Proteomes" id="UP001055125">
    <property type="component" value="Unassembled WGS sequence"/>
</dbReference>
<accession>A0ABQ4S5Q3</accession>
<organism evidence="2 3">
    <name type="scientific">Methylobacterium iners</name>
    <dbReference type="NCBI Taxonomy" id="418707"/>
    <lineage>
        <taxon>Bacteria</taxon>
        <taxon>Pseudomonadati</taxon>
        <taxon>Pseudomonadota</taxon>
        <taxon>Alphaproteobacteria</taxon>
        <taxon>Hyphomicrobiales</taxon>
        <taxon>Methylobacteriaceae</taxon>
        <taxon>Methylobacterium</taxon>
    </lineage>
</organism>
<evidence type="ECO:0008006" key="4">
    <source>
        <dbReference type="Google" id="ProtNLM"/>
    </source>
</evidence>
<proteinExistence type="predicted"/>
<reference evidence="2" key="1">
    <citation type="journal article" date="2021" name="Front. Microbiol.">
        <title>Comprehensive Comparative Genomics and Phenotyping of Methylobacterium Species.</title>
        <authorList>
            <person name="Alessa O."/>
            <person name="Ogura Y."/>
            <person name="Fujitani Y."/>
            <person name="Takami H."/>
            <person name="Hayashi T."/>
            <person name="Sahin N."/>
            <person name="Tani A."/>
        </authorList>
    </citation>
    <scope>NUCLEOTIDE SEQUENCE</scope>
    <source>
        <strain evidence="2">DSM 19015</strain>
    </source>
</reference>
<keyword evidence="3" id="KW-1185">Reference proteome</keyword>
<dbReference type="EMBL" id="BPQP01000123">
    <property type="protein sequence ID" value="GJD97885.1"/>
    <property type="molecule type" value="Genomic_DNA"/>
</dbReference>
<name>A0ABQ4S5Q3_9HYPH</name>
<protein>
    <recommendedName>
        <fullName evidence="4">Secreted protein</fullName>
    </recommendedName>
</protein>
<feature type="region of interest" description="Disordered" evidence="1">
    <location>
        <begin position="55"/>
        <end position="74"/>
    </location>
</feature>
<sequence length="74" mass="8082">MPFFLEAAILSRMRSPVTSRSNWAKDNRTFSVSLPMLVVVLKACVTDTNETACASNSSTSLAKSDRARVSRSTL</sequence>
<evidence type="ECO:0000256" key="1">
    <source>
        <dbReference type="SAM" id="MobiDB-lite"/>
    </source>
</evidence>
<reference evidence="2" key="2">
    <citation type="submission" date="2021-08" db="EMBL/GenBank/DDBJ databases">
        <authorList>
            <person name="Tani A."/>
            <person name="Ola A."/>
            <person name="Ogura Y."/>
            <person name="Katsura K."/>
            <person name="Hayashi T."/>
        </authorList>
    </citation>
    <scope>NUCLEOTIDE SEQUENCE</scope>
    <source>
        <strain evidence="2">DSM 19015</strain>
    </source>
</reference>
<evidence type="ECO:0000313" key="3">
    <source>
        <dbReference type="Proteomes" id="UP001055125"/>
    </source>
</evidence>
<gene>
    <name evidence="2" type="ORF">OCOJLMKI_5124</name>
</gene>